<evidence type="ECO:0000313" key="3">
    <source>
        <dbReference type="Proteomes" id="UP000334990"/>
    </source>
</evidence>
<dbReference type="Proteomes" id="UP000334990">
    <property type="component" value="Unassembled WGS sequence"/>
</dbReference>
<dbReference type="PANTHER" id="PTHR43316">
    <property type="entry name" value="HYDROLASE, HALOACID DELAHOGENASE-RELATED"/>
    <property type="match status" value="1"/>
</dbReference>
<protein>
    <recommendedName>
        <fullName evidence="4">Haloacid dehalogenase</fullName>
    </recommendedName>
</protein>
<evidence type="ECO:0000313" key="2">
    <source>
        <dbReference type="EMBL" id="GES04635.1"/>
    </source>
</evidence>
<keyword evidence="3" id="KW-1185">Reference proteome</keyword>
<evidence type="ECO:0008006" key="4">
    <source>
        <dbReference type="Google" id="ProtNLM"/>
    </source>
</evidence>
<dbReference type="SUPFAM" id="SSF56784">
    <property type="entry name" value="HAD-like"/>
    <property type="match status" value="1"/>
</dbReference>
<sequence length="182" mass="18891">MGLGFSAVVGTVGVVAAVGRVSCVVFDYGSTLTVPGAKVDPGLKMRPVDPVAIVALRRLHTAGLRLVLASNTKTEQDRRLALRRAGIEDVFKVVLQSAQLGVAKPAPIFYRMVIAAAGCAPERILFVGDNMAGDVVGPLGQGMSAALVRPDGLGPGEVLPGGAKMIRHVREVGFPGHNGDHH</sequence>
<dbReference type="EMBL" id="BLAD01000084">
    <property type="protein sequence ID" value="GES04635.1"/>
    <property type="molecule type" value="Genomic_DNA"/>
</dbReference>
<reference evidence="2 3" key="1">
    <citation type="submission" date="2019-10" db="EMBL/GenBank/DDBJ databases">
        <title>Whole genome shotgun sequence of Acrocarpospora corrugata NBRC 13972.</title>
        <authorList>
            <person name="Ichikawa N."/>
            <person name="Kimura A."/>
            <person name="Kitahashi Y."/>
            <person name="Komaki H."/>
            <person name="Oguchi A."/>
        </authorList>
    </citation>
    <scope>NUCLEOTIDE SEQUENCE [LARGE SCALE GENOMIC DNA]</scope>
    <source>
        <strain evidence="2 3">NBRC 13972</strain>
    </source>
</reference>
<dbReference type="InterPro" id="IPR051540">
    <property type="entry name" value="S-2-haloacid_dehalogenase"/>
</dbReference>
<dbReference type="InterPro" id="IPR023214">
    <property type="entry name" value="HAD_sf"/>
</dbReference>
<dbReference type="GO" id="GO:0016787">
    <property type="term" value="F:hydrolase activity"/>
    <property type="evidence" value="ECO:0007669"/>
    <property type="project" value="UniProtKB-KW"/>
</dbReference>
<dbReference type="Gene3D" id="3.40.50.1000">
    <property type="entry name" value="HAD superfamily/HAD-like"/>
    <property type="match status" value="1"/>
</dbReference>
<organism evidence="2 3">
    <name type="scientific">Acrocarpospora corrugata</name>
    <dbReference type="NCBI Taxonomy" id="35763"/>
    <lineage>
        <taxon>Bacteria</taxon>
        <taxon>Bacillati</taxon>
        <taxon>Actinomycetota</taxon>
        <taxon>Actinomycetes</taxon>
        <taxon>Streptosporangiales</taxon>
        <taxon>Streptosporangiaceae</taxon>
        <taxon>Acrocarpospora</taxon>
    </lineage>
</organism>
<dbReference type="Pfam" id="PF00702">
    <property type="entry name" value="Hydrolase"/>
    <property type="match status" value="1"/>
</dbReference>
<dbReference type="PANTHER" id="PTHR43316:SF3">
    <property type="entry name" value="HALOACID DEHALOGENASE, TYPE II (AFU_ORTHOLOGUE AFUA_2G07750)-RELATED"/>
    <property type="match status" value="1"/>
</dbReference>
<proteinExistence type="predicted"/>
<evidence type="ECO:0000256" key="1">
    <source>
        <dbReference type="ARBA" id="ARBA00022801"/>
    </source>
</evidence>
<name>A0A5M3W6I7_9ACTN</name>
<accession>A0A5M3W6I7</accession>
<dbReference type="InterPro" id="IPR036412">
    <property type="entry name" value="HAD-like_sf"/>
</dbReference>
<dbReference type="AlphaFoldDB" id="A0A5M3W6I7"/>
<comment type="caution">
    <text evidence="2">The sequence shown here is derived from an EMBL/GenBank/DDBJ whole genome shotgun (WGS) entry which is preliminary data.</text>
</comment>
<gene>
    <name evidence="2" type="ORF">Acor_67030</name>
</gene>
<keyword evidence="1" id="KW-0378">Hydrolase</keyword>